<dbReference type="RefSeq" id="WP_134719796.1">
    <property type="nucleotide sequence ID" value="NZ_SDKM01000034.1"/>
</dbReference>
<feature type="transmembrane region" description="Helical" evidence="2">
    <location>
        <begin position="36"/>
        <end position="53"/>
    </location>
</feature>
<evidence type="ECO:0000313" key="5">
    <source>
        <dbReference type="Proteomes" id="UP000295198"/>
    </source>
</evidence>
<name>A0A4Q4Z774_9ACTN</name>
<keyword evidence="2" id="KW-0812">Transmembrane</keyword>
<sequence length="434" mass="46725">MREGLAGLTARGRAFVAAGTTAVVCAILLGQDALTRVGVLLVALPLVTAYLVGRSRYRLALVRTISPQLVTAGQPAQVQLEITNEGRTPTGVLLLEDHVPYVLGTRPRFTVEGIGHGWHRTVAYQVRSDLRGRFEIGPMTVRVADPFGLVELGRSFTTTVPLTVTPRTVALPTIPLTGAWTGSGDNRPRAFATGSAEDVTVREYRRGDDLRRVHWRSSARTGELMVRREEQPWQSRATLFLDNRLEAHRGHGAASSLETAVSAAASIAVHLTQRGFQVRLVTADGEDPNTLWHDRASSANTAPLLEALAVVTVAKRRTIDTDWLAEGGHTGLLVAILGDLGNTDRPVLARIQHHGTTPLAVALDVDAWIGPVDVDADVPAATMLTSLGWRAVGARPTDRLPALWQELGRRAGGITDPRSEHPVALVPPQVVHPS</sequence>
<reference evidence="4 5" key="1">
    <citation type="submission" date="2019-01" db="EMBL/GenBank/DDBJ databases">
        <title>Nocardioides guangzhouensis sp. nov., an actinobacterium isolated from soil.</title>
        <authorList>
            <person name="Fu Y."/>
            <person name="Cai Y."/>
            <person name="Lin Z."/>
            <person name="Chen P."/>
        </authorList>
    </citation>
    <scope>NUCLEOTIDE SEQUENCE [LARGE SCALE GENOMIC DNA]</scope>
    <source>
        <strain evidence="4 5">130</strain>
    </source>
</reference>
<accession>A0A4Q4Z774</accession>
<keyword evidence="2" id="KW-1133">Transmembrane helix</keyword>
<gene>
    <name evidence="4" type="ORF">EKO23_19465</name>
</gene>
<evidence type="ECO:0000313" key="4">
    <source>
        <dbReference type="EMBL" id="RYP83348.1"/>
    </source>
</evidence>
<protein>
    <submittedName>
        <fullName evidence="4">DUF58 domain-containing protein</fullName>
    </submittedName>
</protein>
<evidence type="ECO:0000256" key="2">
    <source>
        <dbReference type="SAM" id="Phobius"/>
    </source>
</evidence>
<keyword evidence="2" id="KW-0472">Membrane</keyword>
<proteinExistence type="predicted"/>
<feature type="domain" description="DUF58" evidence="3">
    <location>
        <begin position="201"/>
        <end position="287"/>
    </location>
</feature>
<feature type="transmembrane region" description="Helical" evidence="2">
    <location>
        <begin position="12"/>
        <end position="30"/>
    </location>
</feature>
<evidence type="ECO:0000259" key="3">
    <source>
        <dbReference type="Pfam" id="PF01882"/>
    </source>
</evidence>
<feature type="region of interest" description="Disordered" evidence="1">
    <location>
        <begin position="413"/>
        <end position="434"/>
    </location>
</feature>
<keyword evidence="5" id="KW-1185">Reference proteome</keyword>
<evidence type="ECO:0000256" key="1">
    <source>
        <dbReference type="SAM" id="MobiDB-lite"/>
    </source>
</evidence>
<dbReference type="PANTHER" id="PTHR34351">
    <property type="entry name" value="SLR1927 PROTEIN-RELATED"/>
    <property type="match status" value="1"/>
</dbReference>
<comment type="caution">
    <text evidence="4">The sequence shown here is derived from an EMBL/GenBank/DDBJ whole genome shotgun (WGS) entry which is preliminary data.</text>
</comment>
<organism evidence="4 5">
    <name type="scientific">Nocardioides guangzhouensis</name>
    <dbReference type="NCBI Taxonomy" id="2497878"/>
    <lineage>
        <taxon>Bacteria</taxon>
        <taxon>Bacillati</taxon>
        <taxon>Actinomycetota</taxon>
        <taxon>Actinomycetes</taxon>
        <taxon>Propionibacteriales</taxon>
        <taxon>Nocardioidaceae</taxon>
        <taxon>Nocardioides</taxon>
    </lineage>
</organism>
<dbReference type="AlphaFoldDB" id="A0A4Q4Z774"/>
<dbReference type="EMBL" id="SDKM01000034">
    <property type="protein sequence ID" value="RYP83348.1"/>
    <property type="molecule type" value="Genomic_DNA"/>
</dbReference>
<dbReference type="PANTHER" id="PTHR34351:SF1">
    <property type="entry name" value="SLR1927 PROTEIN"/>
    <property type="match status" value="1"/>
</dbReference>
<dbReference type="Proteomes" id="UP000295198">
    <property type="component" value="Unassembled WGS sequence"/>
</dbReference>
<dbReference type="Pfam" id="PF01882">
    <property type="entry name" value="DUF58"/>
    <property type="match status" value="1"/>
</dbReference>
<dbReference type="InterPro" id="IPR002881">
    <property type="entry name" value="DUF58"/>
</dbReference>
<dbReference type="OrthoDB" id="9812729at2"/>